<keyword evidence="2" id="KW-0378">Hydrolase</keyword>
<dbReference type="Pfam" id="PF19040">
    <property type="entry name" value="SGNH"/>
    <property type="match status" value="1"/>
</dbReference>
<reference evidence="2" key="1">
    <citation type="submission" date="2022-10" db="EMBL/GenBank/DDBJ databases">
        <title>Whole genome sequencing of three plant growth promoting bacteria isolated from Vachellia tortilis subsp. raddiana in Morocco.</title>
        <authorList>
            <person name="Hnini M."/>
            <person name="Zouagui R."/>
            <person name="Zouagui H."/>
            <person name="Chemao Elfihri M.-W."/>
            <person name="Ibrahimi A."/>
            <person name="Sbabou L."/>
            <person name="Aurag J."/>
        </authorList>
    </citation>
    <scope>NUCLEOTIDE SEQUENCE</scope>
    <source>
        <strain evidence="2">LMR678</strain>
    </source>
</reference>
<dbReference type="Proteomes" id="UP001079430">
    <property type="component" value="Unassembled WGS sequence"/>
</dbReference>
<accession>A0ABT4KK94</accession>
<dbReference type="InterPro" id="IPR043968">
    <property type="entry name" value="SGNH"/>
</dbReference>
<evidence type="ECO:0000313" key="2">
    <source>
        <dbReference type="EMBL" id="MCZ4092393.1"/>
    </source>
</evidence>
<evidence type="ECO:0000259" key="1">
    <source>
        <dbReference type="Pfam" id="PF19040"/>
    </source>
</evidence>
<dbReference type="EMBL" id="JAPVOI010000004">
    <property type="protein sequence ID" value="MCZ4092393.1"/>
    <property type="molecule type" value="Genomic_DNA"/>
</dbReference>
<sequence>MQLTKNNCGPFFDLAPVIPNLALDWPQQCLDHNEDVRRFLLAHKSIRYVVLSSPLTQYLREDTVFFRGKGLAPSSPELLVENFQSTLAWLRSNGVQPVVVGPPPRDGRNTGLCIARTRLLGLPSGDCDLPVAAVEAHDKEVRAVLASVAKDFPC</sequence>
<organism evidence="2 3">
    <name type="scientific">Sinorhizobium psoraleae</name>
    <dbReference type="NCBI Taxonomy" id="520838"/>
    <lineage>
        <taxon>Bacteria</taxon>
        <taxon>Pseudomonadati</taxon>
        <taxon>Pseudomonadota</taxon>
        <taxon>Alphaproteobacteria</taxon>
        <taxon>Hyphomicrobiales</taxon>
        <taxon>Rhizobiaceae</taxon>
        <taxon>Sinorhizobium/Ensifer group</taxon>
        <taxon>Sinorhizobium</taxon>
    </lineage>
</organism>
<comment type="caution">
    <text evidence="2">The sequence shown here is derived from an EMBL/GenBank/DDBJ whole genome shotgun (WGS) entry which is preliminary data.</text>
</comment>
<keyword evidence="3" id="KW-1185">Reference proteome</keyword>
<dbReference type="RefSeq" id="WP_269282738.1">
    <property type="nucleotide sequence ID" value="NZ_JAPVOI010000004.1"/>
</dbReference>
<gene>
    <name evidence="2" type="ORF">O3W52_20675</name>
</gene>
<protein>
    <submittedName>
        <fullName evidence="2">SGNH hydrolase domain-containing protein</fullName>
    </submittedName>
</protein>
<evidence type="ECO:0000313" key="3">
    <source>
        <dbReference type="Proteomes" id="UP001079430"/>
    </source>
</evidence>
<proteinExistence type="predicted"/>
<feature type="domain" description="SGNH" evidence="1">
    <location>
        <begin position="2"/>
        <end position="150"/>
    </location>
</feature>
<dbReference type="GO" id="GO:0016787">
    <property type="term" value="F:hydrolase activity"/>
    <property type="evidence" value="ECO:0007669"/>
    <property type="project" value="UniProtKB-KW"/>
</dbReference>
<name>A0ABT4KK94_9HYPH</name>